<dbReference type="EMBL" id="QREV01000015">
    <property type="protein sequence ID" value="RDU49579.1"/>
    <property type="molecule type" value="Genomic_DNA"/>
</dbReference>
<sequence>MTVLELQKRKSWALEVLQTCNSEEAVSYMEALACKLIRMEKQELKRPNCFTLEEVKEMLKETNRDKENGIFVSEQEMRDFFQSFR</sequence>
<comment type="caution">
    <text evidence="2">The sequence shown here is derived from an EMBL/GenBank/DDBJ whole genome shotgun (WGS) entry which is preliminary data.</text>
</comment>
<dbReference type="EMBL" id="JACRTI010000015">
    <property type="protein sequence ID" value="MBC8601745.1"/>
    <property type="molecule type" value="Genomic_DNA"/>
</dbReference>
<dbReference type="AlphaFoldDB" id="A0A3D8HF28"/>
<dbReference type="RefSeq" id="WP_115499245.1">
    <property type="nucleotide sequence ID" value="NZ_JACRTI010000015.1"/>
</dbReference>
<evidence type="ECO:0000313" key="4">
    <source>
        <dbReference type="Proteomes" id="UP000629596"/>
    </source>
</evidence>
<gene>
    <name evidence="2" type="ORF">DWU89_08625</name>
    <name evidence="1" type="ORF">H8784_08425</name>
</gene>
<evidence type="ECO:0000313" key="1">
    <source>
        <dbReference type="EMBL" id="MBC8601745.1"/>
    </source>
</evidence>
<dbReference type="Proteomes" id="UP000629596">
    <property type="component" value="Unassembled WGS sequence"/>
</dbReference>
<name>A0A3D8HF28_9BACT</name>
<protein>
    <submittedName>
        <fullName evidence="2">Uncharacterized protein</fullName>
    </submittedName>
</protein>
<keyword evidence="4" id="KW-1185">Reference proteome</keyword>
<reference evidence="2 3" key="1">
    <citation type="submission" date="2018-07" db="EMBL/GenBank/DDBJ databases">
        <title>Parabacteroides acidifaciens nov. sp., isolated from human feces.</title>
        <authorList>
            <person name="Wang Y.J."/>
        </authorList>
    </citation>
    <scope>NUCLEOTIDE SEQUENCE [LARGE SCALE GENOMIC DNA]</scope>
    <source>
        <strain evidence="2 3">426-9</strain>
    </source>
</reference>
<proteinExistence type="predicted"/>
<organism evidence="2 3">
    <name type="scientific">Parabacteroides acidifaciens</name>
    <dbReference type="NCBI Taxonomy" id="2290935"/>
    <lineage>
        <taxon>Bacteria</taxon>
        <taxon>Pseudomonadati</taxon>
        <taxon>Bacteroidota</taxon>
        <taxon>Bacteroidia</taxon>
        <taxon>Bacteroidales</taxon>
        <taxon>Tannerellaceae</taxon>
        <taxon>Parabacteroides</taxon>
    </lineage>
</organism>
<evidence type="ECO:0000313" key="2">
    <source>
        <dbReference type="EMBL" id="RDU49579.1"/>
    </source>
</evidence>
<dbReference type="Proteomes" id="UP000256321">
    <property type="component" value="Unassembled WGS sequence"/>
</dbReference>
<evidence type="ECO:0000313" key="3">
    <source>
        <dbReference type="Proteomes" id="UP000256321"/>
    </source>
</evidence>
<accession>A0A3D8HF28</accession>
<reference evidence="1 4" key="2">
    <citation type="submission" date="2020-08" db="EMBL/GenBank/DDBJ databases">
        <title>Genome public.</title>
        <authorList>
            <person name="Liu C."/>
            <person name="Sun Q."/>
        </authorList>
    </citation>
    <scope>NUCLEOTIDE SEQUENCE [LARGE SCALE GENOMIC DNA]</scope>
    <source>
        <strain evidence="1 4">426_9</strain>
    </source>
</reference>